<dbReference type="EMBL" id="JAHESE010000051">
    <property type="protein sequence ID" value="MBT1712127.1"/>
    <property type="molecule type" value="Genomic_DNA"/>
</dbReference>
<dbReference type="PANTHER" id="PTHR43611">
    <property type="entry name" value="ALPHA-D-GLUCOSE 1-PHOSPHATE PHOSPHATASE"/>
    <property type="match status" value="1"/>
</dbReference>
<dbReference type="NCBIfam" id="TIGR01509">
    <property type="entry name" value="HAD-SF-IA-v3"/>
    <property type="match status" value="1"/>
</dbReference>
<sequence length="207" mass="23338">MAQESSVKNLIFDLGGVILDLSVDHTLQAFANISGLDKSEVTKRFVTAEGFLAYEKGLINDAGFRAFVRDTYPVQATDDALDAAWNAMLRGLPLSKLQLLLRLKGQYQVVLLSNTNGIHLEYINTKLLPPGDKSLDPYFHRTYYSHRMHKRKPDADIFEQVLHENNFQPHETLFLDDNADNIAGAQKVGIQTVYVTTPDLIIDYFHA</sequence>
<name>A0AAP2E552_9BACT</name>
<evidence type="ECO:0000313" key="2">
    <source>
        <dbReference type="Proteomes" id="UP001319080"/>
    </source>
</evidence>
<dbReference type="InterPro" id="IPR006439">
    <property type="entry name" value="HAD-SF_hydro_IA"/>
</dbReference>
<dbReference type="InterPro" id="IPR023198">
    <property type="entry name" value="PGP-like_dom2"/>
</dbReference>
<comment type="caution">
    <text evidence="1">The sequence shown here is derived from an EMBL/GenBank/DDBJ whole genome shotgun (WGS) entry which is preliminary data.</text>
</comment>
<dbReference type="PRINTS" id="PR00413">
    <property type="entry name" value="HADHALOGNASE"/>
</dbReference>
<dbReference type="Gene3D" id="1.10.150.240">
    <property type="entry name" value="Putative phosphatase, domain 2"/>
    <property type="match status" value="1"/>
</dbReference>
<organism evidence="1 2">
    <name type="scientific">Dawidia cretensis</name>
    <dbReference type="NCBI Taxonomy" id="2782350"/>
    <lineage>
        <taxon>Bacteria</taxon>
        <taxon>Pseudomonadati</taxon>
        <taxon>Bacteroidota</taxon>
        <taxon>Cytophagia</taxon>
        <taxon>Cytophagales</taxon>
        <taxon>Chryseotaleaceae</taxon>
        <taxon>Dawidia</taxon>
    </lineage>
</organism>
<protein>
    <submittedName>
        <fullName evidence="1">HAD family phosphatase</fullName>
    </submittedName>
</protein>
<evidence type="ECO:0000313" key="1">
    <source>
        <dbReference type="EMBL" id="MBT1712127.1"/>
    </source>
</evidence>
<dbReference type="PANTHER" id="PTHR43611:SF3">
    <property type="entry name" value="FLAVIN MONONUCLEOTIDE HYDROLASE 1, CHLOROPLATIC"/>
    <property type="match status" value="1"/>
</dbReference>
<dbReference type="InterPro" id="IPR023214">
    <property type="entry name" value="HAD_sf"/>
</dbReference>
<dbReference type="SFLD" id="SFLDG01129">
    <property type="entry name" value="C1.5:_HAD__Beta-PGM__Phosphata"/>
    <property type="match status" value="1"/>
</dbReference>
<dbReference type="Gene3D" id="3.40.50.1000">
    <property type="entry name" value="HAD superfamily/HAD-like"/>
    <property type="match status" value="1"/>
</dbReference>
<proteinExistence type="predicted"/>
<reference evidence="1 2" key="1">
    <citation type="submission" date="2021-05" db="EMBL/GenBank/DDBJ databases">
        <title>A Polyphasic approach of four new species of the genus Ohtaekwangia: Ohtaekwangia histidinii sp. nov., Ohtaekwangia cretensis sp. nov., Ohtaekwangia indiensis sp. nov., Ohtaekwangia reichenbachii sp. nov. from diverse environment.</title>
        <authorList>
            <person name="Octaviana S."/>
        </authorList>
    </citation>
    <scope>NUCLEOTIDE SEQUENCE [LARGE SCALE GENOMIC DNA]</scope>
    <source>
        <strain evidence="1 2">PWU5</strain>
    </source>
</reference>
<dbReference type="SFLD" id="SFLDS00003">
    <property type="entry name" value="Haloacid_Dehalogenase"/>
    <property type="match status" value="1"/>
</dbReference>
<dbReference type="RefSeq" id="WP_254087695.1">
    <property type="nucleotide sequence ID" value="NZ_JAHESE010000051.1"/>
</dbReference>
<dbReference type="CDD" id="cd02603">
    <property type="entry name" value="HAD_sEH-N_like"/>
    <property type="match status" value="1"/>
</dbReference>
<dbReference type="InterPro" id="IPR036412">
    <property type="entry name" value="HAD-like_sf"/>
</dbReference>
<dbReference type="SUPFAM" id="SSF56784">
    <property type="entry name" value="HAD-like"/>
    <property type="match status" value="1"/>
</dbReference>
<dbReference type="Pfam" id="PF00702">
    <property type="entry name" value="Hydrolase"/>
    <property type="match status" value="1"/>
</dbReference>
<accession>A0AAP2E552</accession>
<gene>
    <name evidence="1" type="ORF">KK062_28050</name>
</gene>
<dbReference type="AlphaFoldDB" id="A0AAP2E552"/>
<dbReference type="Proteomes" id="UP001319080">
    <property type="component" value="Unassembled WGS sequence"/>
</dbReference>
<keyword evidence="2" id="KW-1185">Reference proteome</keyword>